<organism evidence="1 2">
    <name type="scientific">Lentiprolixibacter aurantiacus</name>
    <dbReference type="NCBI Taxonomy" id="2993939"/>
    <lineage>
        <taxon>Bacteria</taxon>
        <taxon>Pseudomonadati</taxon>
        <taxon>Bacteroidota</taxon>
        <taxon>Flavobacteriia</taxon>
        <taxon>Flavobacteriales</taxon>
        <taxon>Flavobacteriaceae</taxon>
        <taxon>Lentiprolixibacter</taxon>
    </lineage>
</organism>
<comment type="caution">
    <text evidence="1">The sequence shown here is derived from an EMBL/GenBank/DDBJ whole genome shotgun (WGS) entry which is preliminary data.</text>
</comment>
<evidence type="ECO:0000313" key="1">
    <source>
        <dbReference type="EMBL" id="MCX2719073.1"/>
    </source>
</evidence>
<keyword evidence="2" id="KW-1185">Reference proteome</keyword>
<evidence type="ECO:0000313" key="2">
    <source>
        <dbReference type="Proteomes" id="UP001207116"/>
    </source>
</evidence>
<sequence length="235" mass="27021">MNLKQTKTMQAYRLSFVLILLLLINQAVIAQVSTLDTQNQLLREIWLDGSDLPPDLEGTPYDNDEFQTGKIFINNAQSIPALLRYNAFEDYIEVKDKNGIYALLKRDYVHATIKGEKYAVFLYLIGKKEVKEGYFVPLTQGPIILLKKKSKMYYYGSKGDGIRPDKPARFEDKTYYYLKVNDDIPKEVKLRKKSILGVLGNTGKTNKIIKEKDLNISEESNLVLLIKELNKTSRE</sequence>
<name>A0AAE3MKE6_9FLAO</name>
<protein>
    <submittedName>
        <fullName evidence="1">Uncharacterized protein</fullName>
    </submittedName>
</protein>
<proteinExistence type="predicted"/>
<dbReference type="EMBL" id="JAPFQP010000001">
    <property type="protein sequence ID" value="MCX2719073.1"/>
    <property type="molecule type" value="Genomic_DNA"/>
</dbReference>
<gene>
    <name evidence="1" type="ORF">OO016_05620</name>
</gene>
<accession>A0AAE3MKE6</accession>
<reference evidence="1" key="1">
    <citation type="submission" date="2022-11" db="EMBL/GenBank/DDBJ databases">
        <title>The characterization of three novel Bacteroidetes species and genomic analysis of their roles in tidal elemental geochemical cycles.</title>
        <authorList>
            <person name="Ma K.-J."/>
        </authorList>
    </citation>
    <scope>NUCLEOTIDE SEQUENCE</scope>
    <source>
        <strain evidence="1">M415</strain>
    </source>
</reference>
<dbReference type="Proteomes" id="UP001207116">
    <property type="component" value="Unassembled WGS sequence"/>
</dbReference>
<dbReference type="AlphaFoldDB" id="A0AAE3MKE6"/>
<dbReference type="RefSeq" id="WP_266011515.1">
    <property type="nucleotide sequence ID" value="NZ_JAPFQP010000001.1"/>
</dbReference>